<proteinExistence type="inferred from homology"/>
<evidence type="ECO:0000256" key="1">
    <source>
        <dbReference type="ARBA" id="ARBA00009437"/>
    </source>
</evidence>
<dbReference type="GO" id="GO:0043565">
    <property type="term" value="F:sequence-specific DNA binding"/>
    <property type="evidence" value="ECO:0007669"/>
    <property type="project" value="TreeGrafter"/>
</dbReference>
<accession>A0A1G9QAD0</accession>
<keyword evidence="2" id="KW-0805">Transcription regulation</keyword>
<dbReference type="InterPro" id="IPR058163">
    <property type="entry name" value="LysR-type_TF_proteobact-type"/>
</dbReference>
<dbReference type="SUPFAM" id="SSF46785">
    <property type="entry name" value="Winged helix' DNA-binding domain"/>
    <property type="match status" value="1"/>
</dbReference>
<gene>
    <name evidence="6" type="ORF">SAMN05216186_1486</name>
</gene>
<reference evidence="6 7" key="1">
    <citation type="submission" date="2016-10" db="EMBL/GenBank/DDBJ databases">
        <authorList>
            <person name="de Groot N.N."/>
        </authorList>
    </citation>
    <scope>NUCLEOTIDE SEQUENCE [LARGE SCALE GENOMIC DNA]</scope>
    <source>
        <strain evidence="6 7">JCM 21544</strain>
    </source>
</reference>
<dbReference type="Pfam" id="PF03466">
    <property type="entry name" value="LysR_substrate"/>
    <property type="match status" value="1"/>
</dbReference>
<dbReference type="PRINTS" id="PR00039">
    <property type="entry name" value="HTHLYSR"/>
</dbReference>
<dbReference type="RefSeq" id="WP_084339799.1">
    <property type="nucleotide sequence ID" value="NZ_FNFD01000048.1"/>
</dbReference>
<dbReference type="Gene3D" id="3.40.190.10">
    <property type="entry name" value="Periplasmic binding protein-like II"/>
    <property type="match status" value="2"/>
</dbReference>
<dbReference type="Proteomes" id="UP000198706">
    <property type="component" value="Unassembled WGS sequence"/>
</dbReference>
<evidence type="ECO:0000256" key="2">
    <source>
        <dbReference type="ARBA" id="ARBA00023015"/>
    </source>
</evidence>
<dbReference type="STRING" id="137658.SAMN05216186_1486"/>
<evidence type="ECO:0000259" key="5">
    <source>
        <dbReference type="PROSITE" id="PS50931"/>
    </source>
</evidence>
<sequence length="309" mass="34943">MVDKSSARIPPLYALRAFEMAARFGSFTLAAEQLCITQSAVSRHVRSLEQSLGCRLFERKGSKLVLTEHARILAQGLQMGFETIENACMAVASREVSLRLKAPSTLTMRWLLGALEGFHARHPGIQVQLTSVWMDEDFVDFRAEPFDCAILLGTCDGMVDESEKLFDEWLVPVCAPELLGSEPWTLDRLANCELIHPTRDRRDWRRWLERMGCNDRLAWRKGKLFDTLELAISAAMKGHGLSMGDLSLVKEELDSGALVLPFRTAVRSQGSYYLVWPTRSRQNRTLELLRAHLLECLPTFDAADMTLLE</sequence>
<dbReference type="InterPro" id="IPR005119">
    <property type="entry name" value="LysR_subst-bd"/>
</dbReference>
<dbReference type="GO" id="GO:0003700">
    <property type="term" value="F:DNA-binding transcription factor activity"/>
    <property type="evidence" value="ECO:0007669"/>
    <property type="project" value="InterPro"/>
</dbReference>
<dbReference type="InterPro" id="IPR036390">
    <property type="entry name" value="WH_DNA-bd_sf"/>
</dbReference>
<keyword evidence="4" id="KW-0804">Transcription</keyword>
<dbReference type="CDD" id="cd08432">
    <property type="entry name" value="PBP2_GcdR_TrpI_HvrB_AmpR_like"/>
    <property type="match status" value="1"/>
</dbReference>
<dbReference type="PANTHER" id="PTHR30537:SF26">
    <property type="entry name" value="GLYCINE CLEAVAGE SYSTEM TRANSCRIPTIONAL ACTIVATOR"/>
    <property type="match status" value="1"/>
</dbReference>
<feature type="domain" description="HTH lysR-type" evidence="5">
    <location>
        <begin position="10"/>
        <end position="67"/>
    </location>
</feature>
<dbReference type="PROSITE" id="PS50931">
    <property type="entry name" value="HTH_LYSR"/>
    <property type="match status" value="1"/>
</dbReference>
<dbReference type="SUPFAM" id="SSF53850">
    <property type="entry name" value="Periplasmic binding protein-like II"/>
    <property type="match status" value="1"/>
</dbReference>
<comment type="similarity">
    <text evidence="1">Belongs to the LysR transcriptional regulatory family.</text>
</comment>
<evidence type="ECO:0000313" key="7">
    <source>
        <dbReference type="Proteomes" id="UP000198706"/>
    </source>
</evidence>
<evidence type="ECO:0000256" key="4">
    <source>
        <dbReference type="ARBA" id="ARBA00023163"/>
    </source>
</evidence>
<dbReference type="EMBL" id="FNFD01000048">
    <property type="protein sequence ID" value="SDM07919.1"/>
    <property type="molecule type" value="Genomic_DNA"/>
</dbReference>
<dbReference type="AlphaFoldDB" id="A0A1G9QAD0"/>
<evidence type="ECO:0000313" key="6">
    <source>
        <dbReference type="EMBL" id="SDM07919.1"/>
    </source>
</evidence>
<organism evidence="6 7">
    <name type="scientific">Pseudomonas indica</name>
    <dbReference type="NCBI Taxonomy" id="137658"/>
    <lineage>
        <taxon>Bacteria</taxon>
        <taxon>Pseudomonadati</taxon>
        <taxon>Pseudomonadota</taxon>
        <taxon>Gammaproteobacteria</taxon>
        <taxon>Pseudomonadales</taxon>
        <taxon>Pseudomonadaceae</taxon>
        <taxon>Pseudomonas</taxon>
    </lineage>
</organism>
<keyword evidence="7" id="KW-1185">Reference proteome</keyword>
<dbReference type="PANTHER" id="PTHR30537">
    <property type="entry name" value="HTH-TYPE TRANSCRIPTIONAL REGULATOR"/>
    <property type="match status" value="1"/>
</dbReference>
<dbReference type="Pfam" id="PF00126">
    <property type="entry name" value="HTH_1"/>
    <property type="match status" value="1"/>
</dbReference>
<protein>
    <submittedName>
        <fullName evidence="6">DNA-binding transcriptional regulator, LysR family</fullName>
    </submittedName>
</protein>
<dbReference type="Gene3D" id="1.10.10.10">
    <property type="entry name" value="Winged helix-like DNA-binding domain superfamily/Winged helix DNA-binding domain"/>
    <property type="match status" value="1"/>
</dbReference>
<keyword evidence="3 6" id="KW-0238">DNA-binding</keyword>
<name>A0A1G9QAD0_9PSED</name>
<evidence type="ECO:0000256" key="3">
    <source>
        <dbReference type="ARBA" id="ARBA00023125"/>
    </source>
</evidence>
<dbReference type="InterPro" id="IPR036388">
    <property type="entry name" value="WH-like_DNA-bd_sf"/>
</dbReference>
<dbReference type="GO" id="GO:0006351">
    <property type="term" value="P:DNA-templated transcription"/>
    <property type="evidence" value="ECO:0007669"/>
    <property type="project" value="TreeGrafter"/>
</dbReference>
<dbReference type="InterPro" id="IPR000847">
    <property type="entry name" value="LysR_HTH_N"/>
</dbReference>